<dbReference type="Proteomes" id="UP000494117">
    <property type="component" value="Unassembled WGS sequence"/>
</dbReference>
<dbReference type="EMBL" id="CADILG010000001">
    <property type="protein sequence ID" value="CAB3820856.1"/>
    <property type="molecule type" value="Genomic_DNA"/>
</dbReference>
<name>A0A6S7BWX4_9BURK</name>
<sequence length="195" mass="21038">MVPAIALRVANITDSPYGVLSGAELILDTKMVYIRRGDPPGVCHTILDPTNPPPPQTQIEMTAPDWNLGELPQGEKSSKSFPAPADQLCFVYDGPRLAGSRHYAIHATNQNGLASNGWYQLRHQSSPADTVPYRVVLQNATTNAEVALPNNGNVGSTLADSGRECFIPTFTADTPRTAKEGDYSDMLTFTVVARP</sequence>
<accession>A0A6S7BWX4</accession>
<organism evidence="1 2">
    <name type="scientific">Achromobacter anxifer</name>
    <dbReference type="NCBI Taxonomy" id="1287737"/>
    <lineage>
        <taxon>Bacteria</taxon>
        <taxon>Pseudomonadati</taxon>
        <taxon>Pseudomonadota</taxon>
        <taxon>Betaproteobacteria</taxon>
        <taxon>Burkholderiales</taxon>
        <taxon>Alcaligenaceae</taxon>
        <taxon>Achromobacter</taxon>
    </lineage>
</organism>
<keyword evidence="2" id="KW-1185">Reference proteome</keyword>
<evidence type="ECO:0000313" key="2">
    <source>
        <dbReference type="Proteomes" id="UP000494117"/>
    </source>
</evidence>
<protein>
    <recommendedName>
        <fullName evidence="3">Spore coat protein U domain-containing protein</fullName>
    </recommendedName>
</protein>
<gene>
    <name evidence="1" type="ORF">LMG26858_00187</name>
</gene>
<proteinExistence type="predicted"/>
<evidence type="ECO:0008006" key="3">
    <source>
        <dbReference type="Google" id="ProtNLM"/>
    </source>
</evidence>
<reference evidence="1 2" key="1">
    <citation type="submission" date="2020-04" db="EMBL/GenBank/DDBJ databases">
        <authorList>
            <person name="De Canck E."/>
        </authorList>
    </citation>
    <scope>NUCLEOTIDE SEQUENCE [LARGE SCALE GENOMIC DNA]</scope>
    <source>
        <strain evidence="1 2">LMG 26858</strain>
    </source>
</reference>
<evidence type="ECO:0000313" key="1">
    <source>
        <dbReference type="EMBL" id="CAB3820856.1"/>
    </source>
</evidence>
<dbReference type="AlphaFoldDB" id="A0A6S7BWX4"/>